<dbReference type="PANTHER" id="PTHR30619:SF1">
    <property type="entry name" value="RECOMBINATION PROTEIN 2"/>
    <property type="match status" value="1"/>
</dbReference>
<dbReference type="EMBL" id="BARU01002707">
    <property type="protein sequence ID" value="GAH30560.1"/>
    <property type="molecule type" value="Genomic_DNA"/>
</dbReference>
<comment type="subcellular location">
    <subcellularLocation>
        <location evidence="1">Cell membrane</location>
        <topology evidence="1">Multi-pass membrane protein</topology>
    </subcellularLocation>
</comment>
<feature type="transmembrane region" description="Helical" evidence="6">
    <location>
        <begin position="232"/>
        <end position="251"/>
    </location>
</feature>
<evidence type="ECO:0000256" key="4">
    <source>
        <dbReference type="ARBA" id="ARBA00022989"/>
    </source>
</evidence>
<dbReference type="SUPFAM" id="SSF56281">
    <property type="entry name" value="Metallo-hydrolase/oxidoreductase"/>
    <property type="match status" value="1"/>
</dbReference>
<gene>
    <name evidence="9" type="ORF">S03H2_06254</name>
</gene>
<dbReference type="Pfam" id="PF00753">
    <property type="entry name" value="Lactamase_B"/>
    <property type="match status" value="1"/>
</dbReference>
<keyword evidence="5 6" id="KW-0472">Membrane</keyword>
<dbReference type="PANTHER" id="PTHR30619">
    <property type="entry name" value="DNA INTERNALIZATION/COMPETENCE PROTEIN COMEC/REC2"/>
    <property type="match status" value="1"/>
</dbReference>
<feature type="domain" description="ComEC/Rec2-related protein" evidence="8">
    <location>
        <begin position="1"/>
        <end position="196"/>
    </location>
</feature>
<organism evidence="9">
    <name type="scientific">marine sediment metagenome</name>
    <dbReference type="NCBI Taxonomy" id="412755"/>
    <lineage>
        <taxon>unclassified sequences</taxon>
        <taxon>metagenomes</taxon>
        <taxon>ecological metagenomes</taxon>
    </lineage>
</organism>
<sequence>MASLFLTAELLGRQRSSITALAFAAAIMVGITPQILWTASFQLSFLAMAGLIFVFPPLQALGRKAVYATISEDGTAARIAAIVTDSLSVTLGAIIAVWPVIAYYFGIISFVGPLATLIALPALPGIIIAGALAGGLGLIALPAAWAIGWLAWLFLSYMLLIVNGFAALPLSSIEVGSVDSTLIWVYYPVLAISLWLNTNRKKWTNLIPETTARLKSGVSQSTSFVSRLPKKWVIPPLLVIAILASFTAATMPDDNLHVSFLDVGQGDAILIQKGNQQILVDGGPSPQAIGLELGNKMPFWDRTIDLVVLTHPSADHVTGLVEVLHRYRVKQVLYPDLDFKS</sequence>
<dbReference type="InterPro" id="IPR052159">
    <property type="entry name" value="Competence_DNA_uptake"/>
</dbReference>
<evidence type="ECO:0000256" key="5">
    <source>
        <dbReference type="ARBA" id="ARBA00023136"/>
    </source>
</evidence>
<feature type="domain" description="Metallo-beta-lactamase" evidence="7">
    <location>
        <begin position="262"/>
        <end position="338"/>
    </location>
</feature>
<feature type="transmembrane region" description="Helical" evidence="6">
    <location>
        <begin position="182"/>
        <end position="198"/>
    </location>
</feature>
<feature type="transmembrane region" description="Helical" evidence="6">
    <location>
        <begin position="127"/>
        <end position="145"/>
    </location>
</feature>
<feature type="transmembrane region" description="Helical" evidence="6">
    <location>
        <begin position="151"/>
        <end position="170"/>
    </location>
</feature>
<accession>X1FDF5</accession>
<dbReference type="InterPro" id="IPR001279">
    <property type="entry name" value="Metallo-B-lactamas"/>
</dbReference>
<evidence type="ECO:0000259" key="8">
    <source>
        <dbReference type="Pfam" id="PF03772"/>
    </source>
</evidence>
<evidence type="ECO:0000256" key="2">
    <source>
        <dbReference type="ARBA" id="ARBA00022475"/>
    </source>
</evidence>
<dbReference type="Gene3D" id="3.60.15.10">
    <property type="entry name" value="Ribonuclease Z/Hydroxyacylglutathione hydrolase-like"/>
    <property type="match status" value="1"/>
</dbReference>
<dbReference type="Pfam" id="PF03772">
    <property type="entry name" value="Competence"/>
    <property type="match status" value="1"/>
</dbReference>
<keyword evidence="4 6" id="KW-1133">Transmembrane helix</keyword>
<comment type="caution">
    <text evidence="9">The sequence shown here is derived from an EMBL/GenBank/DDBJ whole genome shotgun (WGS) entry which is preliminary data.</text>
</comment>
<keyword evidence="2" id="KW-1003">Cell membrane</keyword>
<proteinExistence type="predicted"/>
<evidence type="ECO:0000259" key="7">
    <source>
        <dbReference type="Pfam" id="PF00753"/>
    </source>
</evidence>
<reference evidence="9" key="1">
    <citation type="journal article" date="2014" name="Front. Microbiol.">
        <title>High frequency of phylogenetically diverse reductive dehalogenase-homologous genes in deep subseafloor sedimentary metagenomes.</title>
        <authorList>
            <person name="Kawai M."/>
            <person name="Futagami T."/>
            <person name="Toyoda A."/>
            <person name="Takaki Y."/>
            <person name="Nishi S."/>
            <person name="Hori S."/>
            <person name="Arai W."/>
            <person name="Tsubouchi T."/>
            <person name="Morono Y."/>
            <person name="Uchiyama I."/>
            <person name="Ito T."/>
            <person name="Fujiyama A."/>
            <person name="Inagaki F."/>
            <person name="Takami H."/>
        </authorList>
    </citation>
    <scope>NUCLEOTIDE SEQUENCE</scope>
    <source>
        <strain evidence="9">Expedition CK06-06</strain>
    </source>
</reference>
<evidence type="ECO:0008006" key="10">
    <source>
        <dbReference type="Google" id="ProtNLM"/>
    </source>
</evidence>
<dbReference type="InterPro" id="IPR004477">
    <property type="entry name" value="ComEC_N"/>
</dbReference>
<keyword evidence="3 6" id="KW-0812">Transmembrane</keyword>
<dbReference type="InterPro" id="IPR036866">
    <property type="entry name" value="RibonucZ/Hydroxyglut_hydro"/>
</dbReference>
<evidence type="ECO:0000313" key="9">
    <source>
        <dbReference type="EMBL" id="GAH30560.1"/>
    </source>
</evidence>
<feature type="non-terminal residue" evidence="9">
    <location>
        <position position="341"/>
    </location>
</feature>
<evidence type="ECO:0000256" key="6">
    <source>
        <dbReference type="SAM" id="Phobius"/>
    </source>
</evidence>
<evidence type="ECO:0000256" key="1">
    <source>
        <dbReference type="ARBA" id="ARBA00004651"/>
    </source>
</evidence>
<dbReference type="GO" id="GO:0005886">
    <property type="term" value="C:plasma membrane"/>
    <property type="evidence" value="ECO:0007669"/>
    <property type="project" value="UniProtKB-SubCell"/>
</dbReference>
<dbReference type="AlphaFoldDB" id="X1FDF5"/>
<evidence type="ECO:0000256" key="3">
    <source>
        <dbReference type="ARBA" id="ARBA00022692"/>
    </source>
</evidence>
<name>X1FDF5_9ZZZZ</name>
<protein>
    <recommendedName>
        <fullName evidence="10">Metallo-beta-lactamase domain-containing protein</fullName>
    </recommendedName>
</protein>